<proteinExistence type="predicted"/>
<organism evidence="1 2">
    <name type="scientific">Stenomitos frigidus AS-A4</name>
    <dbReference type="NCBI Taxonomy" id="2933935"/>
    <lineage>
        <taxon>Bacteria</taxon>
        <taxon>Bacillati</taxon>
        <taxon>Cyanobacteriota</taxon>
        <taxon>Cyanophyceae</taxon>
        <taxon>Leptolyngbyales</taxon>
        <taxon>Leptolyngbyaceae</taxon>
        <taxon>Stenomitos</taxon>
    </lineage>
</organism>
<keyword evidence="2" id="KW-1185">Reference proteome</keyword>
<name>A0ABV0KTJ7_9CYAN</name>
<gene>
    <name evidence="1" type="ORF">NDI38_29750</name>
</gene>
<sequence length="121" mass="12934">MDDAQMGHAGMAGEQQKVYSSIHYILSTTTLVLVKPCAASDVQSRSTASGVDDGQQLTNDQIDQTVDRGTMLGRLKLGNIFPLVKTFGKSDKQVSNDQGQGLPVAGHFELEVAVVAGTKRR</sequence>
<dbReference type="EMBL" id="JAMPLM010000072">
    <property type="protein sequence ID" value="MEP1062562.1"/>
    <property type="molecule type" value="Genomic_DNA"/>
</dbReference>
<reference evidence="1 2" key="1">
    <citation type="submission" date="2022-04" db="EMBL/GenBank/DDBJ databases">
        <title>Positive selection, recombination, and allopatry shape intraspecific diversity of widespread and dominant cyanobacteria.</title>
        <authorList>
            <person name="Wei J."/>
            <person name="Shu W."/>
            <person name="Hu C."/>
        </authorList>
    </citation>
    <scope>NUCLEOTIDE SEQUENCE [LARGE SCALE GENOMIC DNA]</scope>
    <source>
        <strain evidence="1 2">AS-A4</strain>
    </source>
</reference>
<dbReference type="RefSeq" id="WP_190452719.1">
    <property type="nucleotide sequence ID" value="NZ_JAMPLM010000072.1"/>
</dbReference>
<accession>A0ABV0KTJ7</accession>
<comment type="caution">
    <text evidence="1">The sequence shown here is derived from an EMBL/GenBank/DDBJ whole genome shotgun (WGS) entry which is preliminary data.</text>
</comment>
<evidence type="ECO:0000313" key="2">
    <source>
        <dbReference type="Proteomes" id="UP001476950"/>
    </source>
</evidence>
<evidence type="ECO:0000313" key="1">
    <source>
        <dbReference type="EMBL" id="MEP1062562.1"/>
    </source>
</evidence>
<dbReference type="Proteomes" id="UP001476950">
    <property type="component" value="Unassembled WGS sequence"/>
</dbReference>
<protein>
    <submittedName>
        <fullName evidence="1">Uncharacterized protein</fullName>
    </submittedName>
</protein>